<organism evidence="1 2">
    <name type="scientific">Thiospirillum jenense</name>
    <dbReference type="NCBI Taxonomy" id="1653858"/>
    <lineage>
        <taxon>Bacteria</taxon>
        <taxon>Pseudomonadati</taxon>
        <taxon>Pseudomonadota</taxon>
        <taxon>Gammaproteobacteria</taxon>
        <taxon>Chromatiales</taxon>
        <taxon>Chromatiaceae</taxon>
        <taxon>Thiospirillum</taxon>
    </lineage>
</organism>
<comment type="caution">
    <text evidence="1">The sequence shown here is derived from an EMBL/GenBank/DDBJ whole genome shotgun (WGS) entry which is preliminary data.</text>
</comment>
<evidence type="ECO:0000313" key="2">
    <source>
        <dbReference type="Proteomes" id="UP000548632"/>
    </source>
</evidence>
<reference evidence="1 2" key="1">
    <citation type="journal article" date="2020" name="Arch. Microbiol.">
        <title>The genome sequence of the giant phototrophic gammaproteobacterium Thiospirillum jenense gives insight into its physiological properties and phylogenetic relationships.</title>
        <authorList>
            <person name="Imhoff J.F."/>
            <person name="Meyer T.E."/>
            <person name="Kyndt J.A."/>
        </authorList>
    </citation>
    <scope>NUCLEOTIDE SEQUENCE [LARGE SCALE GENOMIC DNA]</scope>
    <source>
        <strain evidence="1 2">DSM 216</strain>
    </source>
</reference>
<dbReference type="Proteomes" id="UP000548632">
    <property type="component" value="Unassembled WGS sequence"/>
</dbReference>
<evidence type="ECO:0000313" key="1">
    <source>
        <dbReference type="EMBL" id="MBB1125577.1"/>
    </source>
</evidence>
<keyword evidence="2" id="KW-1185">Reference proteome</keyword>
<proteinExistence type="predicted"/>
<accession>A0A839HEH3</accession>
<protein>
    <submittedName>
        <fullName evidence="1">Uncharacterized protein</fullName>
    </submittedName>
</protein>
<sequence>MKYSLLNTIEKPPGEQANFELRNQTSTALYKSNWDFRRLSWIRNALAHGSKPINEATIKLLGARQLLEQALRDVLRTLRQ</sequence>
<dbReference type="EMBL" id="JABVCQ010000008">
    <property type="protein sequence ID" value="MBB1125577.1"/>
    <property type="molecule type" value="Genomic_DNA"/>
</dbReference>
<gene>
    <name evidence="1" type="ORF">HUK38_04935</name>
</gene>
<name>A0A839HEH3_9GAMM</name>
<dbReference type="AlphaFoldDB" id="A0A839HEH3"/>